<proteinExistence type="predicted"/>
<dbReference type="OrthoDB" id="3229913at2"/>
<protein>
    <recommendedName>
        <fullName evidence="11">DEAD/DEAH box helicase</fullName>
    </recommendedName>
</protein>
<evidence type="ECO:0000259" key="8">
    <source>
        <dbReference type="PROSITE" id="PS51194"/>
    </source>
</evidence>
<keyword evidence="10" id="KW-1185">Reference proteome</keyword>
<evidence type="ECO:0000313" key="9">
    <source>
        <dbReference type="EMBL" id="AGU15086.1"/>
    </source>
</evidence>
<accession>U3GY47</accession>
<dbReference type="SMART" id="SM00490">
    <property type="entry name" value="HELICc"/>
    <property type="match status" value="1"/>
</dbReference>
<evidence type="ECO:0000256" key="2">
    <source>
        <dbReference type="ARBA" id="ARBA00022801"/>
    </source>
</evidence>
<evidence type="ECO:0000256" key="1">
    <source>
        <dbReference type="ARBA" id="ARBA00022741"/>
    </source>
</evidence>
<dbReference type="Gene3D" id="1.10.3380.30">
    <property type="match status" value="1"/>
</dbReference>
<dbReference type="CDD" id="cd18795">
    <property type="entry name" value="SF2_C_Ski2"/>
    <property type="match status" value="1"/>
</dbReference>
<name>U3GY47_9CORY</name>
<dbReference type="Pfam" id="PF26090">
    <property type="entry name" value="SH3_HelY"/>
    <property type="match status" value="1"/>
</dbReference>
<dbReference type="KEGG" id="caz:CARG_04735"/>
<dbReference type="PANTHER" id="PTHR12131:SF1">
    <property type="entry name" value="ATP-DEPENDENT RNA HELICASE SUPV3L1, MITOCHONDRIAL-RELATED"/>
    <property type="match status" value="1"/>
</dbReference>
<evidence type="ECO:0000313" key="10">
    <source>
        <dbReference type="Proteomes" id="UP000016943"/>
    </source>
</evidence>
<evidence type="ECO:0000259" key="7">
    <source>
        <dbReference type="PROSITE" id="PS51192"/>
    </source>
</evidence>
<dbReference type="STRING" id="1348662.CARG_04735"/>
<keyword evidence="3" id="KW-0347">Helicase</keyword>
<dbReference type="Pfam" id="PF00271">
    <property type="entry name" value="Helicase_C"/>
    <property type="match status" value="1"/>
</dbReference>
<dbReference type="SUPFAM" id="SSF52540">
    <property type="entry name" value="P-loop containing nucleoside triphosphate hydrolases"/>
    <property type="match status" value="1"/>
</dbReference>
<dbReference type="PROSITE" id="PS51192">
    <property type="entry name" value="HELICASE_ATP_BIND_1"/>
    <property type="match status" value="1"/>
</dbReference>
<evidence type="ECO:0000256" key="3">
    <source>
        <dbReference type="ARBA" id="ARBA00022806"/>
    </source>
</evidence>
<evidence type="ECO:0000256" key="4">
    <source>
        <dbReference type="ARBA" id="ARBA00022840"/>
    </source>
</evidence>
<dbReference type="AlphaFoldDB" id="U3GY47"/>
<dbReference type="GO" id="GO:0055087">
    <property type="term" value="C:Ski complex"/>
    <property type="evidence" value="ECO:0007669"/>
    <property type="project" value="TreeGrafter"/>
</dbReference>
<dbReference type="SMART" id="SM01142">
    <property type="entry name" value="DSHCT"/>
    <property type="match status" value="1"/>
</dbReference>
<dbReference type="GO" id="GO:0003676">
    <property type="term" value="F:nucleic acid binding"/>
    <property type="evidence" value="ECO:0007669"/>
    <property type="project" value="InterPro"/>
</dbReference>
<dbReference type="InterPro" id="IPR058621">
    <property type="entry name" value="SH3_HelY"/>
</dbReference>
<keyword evidence="5" id="KW-0175">Coiled coil</keyword>
<dbReference type="GO" id="GO:0016787">
    <property type="term" value="F:hydrolase activity"/>
    <property type="evidence" value="ECO:0007669"/>
    <property type="project" value="UniProtKB-KW"/>
</dbReference>
<feature type="domain" description="Helicase ATP-binding" evidence="7">
    <location>
        <begin position="44"/>
        <end position="199"/>
    </location>
</feature>
<dbReference type="InterPro" id="IPR011545">
    <property type="entry name" value="DEAD/DEAH_box_helicase_dom"/>
</dbReference>
<sequence length="909" mass="100043">MSITAHTDPNDHDNRSVGSSQSTAFQRFQQSLSFELDPFQIEGCQALEEGRGVLVCAPTGAGKTIVGEFAVALAKEQGVRCIYTTPIKALSNQKFHDLQAYGEVGLLTGDVSINPDADIVVMTTEVLRNMLYAGSPTLERLGFVVMDEIHYLADPSRGAVWEEVILNLPDTVQIIGLSATVSNSEEFGDWLRTVRGDTRVVVTDNRPVPLDQWMMAGQKIYPMFSKGEPNPQLRSLHGSSRVNRPAMIRVLGEMGMLPAIDFIFSRAGCDDALFDCLRSKISLTSKEEAAQIATIIDEGIEDIDTADLKVLNFPRLRQALMRGFAAHHAGMLPAFKHIVEKLFVRGLVKVVFATETLALGINMPARTVVIEKLTKFNGDSHVELTPAQYTQLTGRAGRRGIDTIGNAVVMWHPRQDPTSVAGLASTRTYPLESTFTPGYNMSVNLINTIGYVHARGLIEQSFAQYQIDGSVVDKARRIEQAKAKKARAQAEFERLLRRASSQAEDDAHYQGDAQAPTVEQLEAYAQLRQEISTMERTLAKDSARSRKAEAAKILSHADIGDVIALPVKKGSMLGVVVRRPRSQRDPEIMIITEDGWVGSVVAEHFPIAPRIVGAMSVAPEVLNNPRRRKGSIIKHFARTKYPRPKLNKLKAPKSAKLTALREALRAHPVHNMPGLEPALRAAQKAAKADREVAWLEEQVSEAHNGLGRTFDAILELLEHWGYVSYPEHDEDSPTGAAGEDAGPIVTEEGHMLARIHSESDLLIVQCIRRGIFDPLDPAELAALASVCVFEKRRETRGRAQAATPAINTAISHVFRIWEELVYDEQRLGLKPTREPEPSFALAMHQWTAGAPLDYCLQAAAECGAEMTAGDFVRQALRVVDLLEQMAAFDSLREPARQAVDAIRRGVVAL</sequence>
<reference evidence="9 10" key="1">
    <citation type="journal article" date="2013" name="Genome Announc.">
        <title>Whole-Genome Sequence of the Clinical Strain Corynebacterium argentoratense DSM 44202, Isolated from a Human Throat Specimen.</title>
        <authorList>
            <person name="Bomholt C."/>
            <person name="Glaub A."/>
            <person name="Gravermann K."/>
            <person name="Albersmeier A."/>
            <person name="Brinkrolf K."/>
            <person name="Ruckert C."/>
            <person name="Tauch A."/>
        </authorList>
    </citation>
    <scope>NUCLEOTIDE SEQUENCE [LARGE SCALE GENOMIC DNA]</scope>
    <source>
        <strain evidence="9">DSM 44202</strain>
    </source>
</reference>
<dbReference type="InterPro" id="IPR027417">
    <property type="entry name" value="P-loop_NTPase"/>
</dbReference>
<dbReference type="PANTHER" id="PTHR12131">
    <property type="entry name" value="ATP-DEPENDENT RNA AND DNA HELICASE"/>
    <property type="match status" value="1"/>
</dbReference>
<keyword evidence="4" id="KW-0067">ATP-binding</keyword>
<dbReference type="InterPro" id="IPR001650">
    <property type="entry name" value="Helicase_C-like"/>
</dbReference>
<feature type="domain" description="Helicase C-terminal" evidence="8">
    <location>
        <begin position="268"/>
        <end position="447"/>
    </location>
</feature>
<dbReference type="Pfam" id="PF00270">
    <property type="entry name" value="DEAD"/>
    <property type="match status" value="1"/>
</dbReference>
<feature type="region of interest" description="Disordered" evidence="6">
    <location>
        <begin position="1"/>
        <end position="20"/>
    </location>
</feature>
<dbReference type="InterPro" id="IPR050699">
    <property type="entry name" value="RNA-DNA_Helicase"/>
</dbReference>
<dbReference type="HOGENOM" id="CLU_002902_4_1_11"/>
<dbReference type="Gene3D" id="3.40.50.300">
    <property type="entry name" value="P-loop containing nucleotide triphosphate hydrolases"/>
    <property type="match status" value="2"/>
</dbReference>
<dbReference type="RefSeq" id="WP_020976238.1">
    <property type="nucleotide sequence ID" value="NC_022198.1"/>
</dbReference>
<keyword evidence="2" id="KW-0378">Hydrolase</keyword>
<feature type="coiled-coil region" evidence="5">
    <location>
        <begin position="471"/>
        <end position="498"/>
    </location>
</feature>
<keyword evidence="1" id="KW-0547">Nucleotide-binding</keyword>
<dbReference type="Pfam" id="PF08148">
    <property type="entry name" value="DSHCT"/>
    <property type="match status" value="1"/>
</dbReference>
<dbReference type="EMBL" id="CP006365">
    <property type="protein sequence ID" value="AGU15086.1"/>
    <property type="molecule type" value="Genomic_DNA"/>
</dbReference>
<evidence type="ECO:0008006" key="11">
    <source>
        <dbReference type="Google" id="ProtNLM"/>
    </source>
</evidence>
<dbReference type="PATRIC" id="fig|1348662.3.peg.930"/>
<dbReference type="GO" id="GO:0070478">
    <property type="term" value="P:nuclear-transcribed mRNA catabolic process, 3'-5' exonucleolytic nonsense-mediated decay"/>
    <property type="evidence" value="ECO:0007669"/>
    <property type="project" value="TreeGrafter"/>
</dbReference>
<dbReference type="SMART" id="SM00487">
    <property type="entry name" value="DEXDc"/>
    <property type="match status" value="1"/>
</dbReference>
<evidence type="ECO:0000256" key="5">
    <source>
        <dbReference type="SAM" id="Coils"/>
    </source>
</evidence>
<dbReference type="GeneID" id="78249735"/>
<dbReference type="PROSITE" id="PS51194">
    <property type="entry name" value="HELICASE_CTER"/>
    <property type="match status" value="1"/>
</dbReference>
<dbReference type="GO" id="GO:0004386">
    <property type="term" value="F:helicase activity"/>
    <property type="evidence" value="ECO:0007669"/>
    <property type="project" value="UniProtKB-KW"/>
</dbReference>
<organism evidence="9 10">
    <name type="scientific">Corynebacterium argentoratense DSM 44202</name>
    <dbReference type="NCBI Taxonomy" id="1348662"/>
    <lineage>
        <taxon>Bacteria</taxon>
        <taxon>Bacillati</taxon>
        <taxon>Actinomycetota</taxon>
        <taxon>Actinomycetes</taxon>
        <taxon>Mycobacteriales</taxon>
        <taxon>Corynebacteriaceae</taxon>
        <taxon>Corynebacterium</taxon>
    </lineage>
</organism>
<dbReference type="InterPro" id="IPR014001">
    <property type="entry name" value="Helicase_ATP-bd"/>
</dbReference>
<dbReference type="eggNOG" id="COG4581">
    <property type="taxonomic scope" value="Bacteria"/>
</dbReference>
<gene>
    <name evidence="9" type="ORF">CARG_04735</name>
</gene>
<dbReference type="Proteomes" id="UP000016943">
    <property type="component" value="Chromosome"/>
</dbReference>
<dbReference type="InterPro" id="IPR012961">
    <property type="entry name" value="Ski2/MTR4_C"/>
</dbReference>
<evidence type="ECO:0000256" key="6">
    <source>
        <dbReference type="SAM" id="MobiDB-lite"/>
    </source>
</evidence>
<dbReference type="GO" id="GO:0005524">
    <property type="term" value="F:ATP binding"/>
    <property type="evidence" value="ECO:0007669"/>
    <property type="project" value="UniProtKB-KW"/>
</dbReference>